<evidence type="ECO:0000256" key="1">
    <source>
        <dbReference type="ARBA" id="ARBA00022598"/>
    </source>
</evidence>
<feature type="domain" description="Aminoacyl-tRNA synthetase class II (D/K/N)" evidence="4">
    <location>
        <begin position="120"/>
        <end position="197"/>
    </location>
</feature>
<dbReference type="Proteomes" id="UP000652761">
    <property type="component" value="Unassembled WGS sequence"/>
</dbReference>
<dbReference type="AlphaFoldDB" id="A0A843VW01"/>
<keyword evidence="3" id="KW-0067">ATP-binding</keyword>
<protein>
    <recommendedName>
        <fullName evidence="4">Aminoacyl-tRNA synthetase class II (D/K/N) domain-containing protein</fullName>
    </recommendedName>
</protein>
<evidence type="ECO:0000313" key="6">
    <source>
        <dbReference type="Proteomes" id="UP000652761"/>
    </source>
</evidence>
<dbReference type="InterPro" id="IPR004364">
    <property type="entry name" value="Aa-tRNA-synt_II"/>
</dbReference>
<proteinExistence type="predicted"/>
<evidence type="ECO:0000256" key="3">
    <source>
        <dbReference type="ARBA" id="ARBA00022840"/>
    </source>
</evidence>
<evidence type="ECO:0000313" key="5">
    <source>
        <dbReference type="EMBL" id="MQL95349.1"/>
    </source>
</evidence>
<evidence type="ECO:0000256" key="2">
    <source>
        <dbReference type="ARBA" id="ARBA00022741"/>
    </source>
</evidence>
<keyword evidence="2" id="KW-0547">Nucleotide-binding</keyword>
<dbReference type="InterPro" id="IPR046960">
    <property type="entry name" value="PPR_At4g14850-like_plant"/>
</dbReference>
<dbReference type="Pfam" id="PF20431">
    <property type="entry name" value="E_motif"/>
    <property type="match status" value="1"/>
</dbReference>
<dbReference type="GO" id="GO:0006418">
    <property type="term" value="P:tRNA aminoacylation for protein translation"/>
    <property type="evidence" value="ECO:0007669"/>
    <property type="project" value="InterPro"/>
</dbReference>
<sequence length="240" mass="26442">MKNDYNLKPNVKHSACIVDLFGRAGKLADAEDFIMSSGFDSDPVIWKALLGSCRLFGDIDRGNRVAERIMELEPQESASYVLLYNMYLDSGEQLLADKIRNKMKRQGVKKEPGLSGLNLELEIGGGSLRIYKREVQEKVPDIIGISKEQAEEKFGYLLESLDMGAPPHGGIAYVLDRLVMLLAGAKSIRDVIAFPKTTTAHCSLTKSPSHVDSSKSSYKNLTMTDISSAKNKMVSSTCCK</sequence>
<dbReference type="GO" id="GO:0009451">
    <property type="term" value="P:RNA modification"/>
    <property type="evidence" value="ECO:0007669"/>
    <property type="project" value="InterPro"/>
</dbReference>
<organism evidence="5 6">
    <name type="scientific">Colocasia esculenta</name>
    <name type="common">Wild taro</name>
    <name type="synonym">Arum esculentum</name>
    <dbReference type="NCBI Taxonomy" id="4460"/>
    <lineage>
        <taxon>Eukaryota</taxon>
        <taxon>Viridiplantae</taxon>
        <taxon>Streptophyta</taxon>
        <taxon>Embryophyta</taxon>
        <taxon>Tracheophyta</taxon>
        <taxon>Spermatophyta</taxon>
        <taxon>Magnoliopsida</taxon>
        <taxon>Liliopsida</taxon>
        <taxon>Araceae</taxon>
        <taxon>Aroideae</taxon>
        <taxon>Colocasieae</taxon>
        <taxon>Colocasia</taxon>
    </lineage>
</organism>
<dbReference type="InterPro" id="IPR045864">
    <property type="entry name" value="aa-tRNA-synth_II/BPL/LPL"/>
</dbReference>
<dbReference type="Gene3D" id="3.30.930.10">
    <property type="entry name" value="Bira Bifunctional Protein, Domain 2"/>
    <property type="match status" value="1"/>
</dbReference>
<dbReference type="InterPro" id="IPR011990">
    <property type="entry name" value="TPR-like_helical_dom_sf"/>
</dbReference>
<dbReference type="Pfam" id="PF00152">
    <property type="entry name" value="tRNA-synt_2"/>
    <property type="match status" value="1"/>
</dbReference>
<dbReference type="OrthoDB" id="185373at2759"/>
<accession>A0A843VW01</accession>
<evidence type="ECO:0000259" key="4">
    <source>
        <dbReference type="Pfam" id="PF00152"/>
    </source>
</evidence>
<keyword evidence="1" id="KW-0436">Ligase</keyword>
<dbReference type="PANTHER" id="PTHR47926:SF381">
    <property type="entry name" value="DYW DOMAIN-CONTAINING PROTEIN"/>
    <property type="match status" value="1"/>
</dbReference>
<dbReference type="GO" id="GO:0003723">
    <property type="term" value="F:RNA binding"/>
    <property type="evidence" value="ECO:0007669"/>
    <property type="project" value="InterPro"/>
</dbReference>
<name>A0A843VW01_COLES</name>
<keyword evidence="6" id="KW-1185">Reference proteome</keyword>
<dbReference type="SUPFAM" id="SSF55681">
    <property type="entry name" value="Class II aaRS and biotin synthetases"/>
    <property type="match status" value="1"/>
</dbReference>
<dbReference type="EMBL" id="NMUH01001783">
    <property type="protein sequence ID" value="MQL95349.1"/>
    <property type="molecule type" value="Genomic_DNA"/>
</dbReference>
<reference evidence="5" key="1">
    <citation type="submission" date="2017-07" db="EMBL/GenBank/DDBJ databases">
        <title>Taro Niue Genome Assembly and Annotation.</title>
        <authorList>
            <person name="Atibalentja N."/>
            <person name="Keating K."/>
            <person name="Fields C.J."/>
        </authorList>
    </citation>
    <scope>NUCLEOTIDE SEQUENCE</scope>
    <source>
        <strain evidence="5">Niue_2</strain>
        <tissue evidence="5">Leaf</tissue>
    </source>
</reference>
<dbReference type="Gene3D" id="1.25.40.10">
    <property type="entry name" value="Tetratricopeptide repeat domain"/>
    <property type="match status" value="1"/>
</dbReference>
<dbReference type="GO" id="GO:0004812">
    <property type="term" value="F:aminoacyl-tRNA ligase activity"/>
    <property type="evidence" value="ECO:0007669"/>
    <property type="project" value="InterPro"/>
</dbReference>
<gene>
    <name evidence="5" type="ORF">Taro_028012</name>
</gene>
<dbReference type="InterPro" id="IPR046848">
    <property type="entry name" value="E_motif"/>
</dbReference>
<dbReference type="PANTHER" id="PTHR47926">
    <property type="entry name" value="PENTATRICOPEPTIDE REPEAT-CONTAINING PROTEIN"/>
    <property type="match status" value="1"/>
</dbReference>
<dbReference type="GO" id="GO:0005524">
    <property type="term" value="F:ATP binding"/>
    <property type="evidence" value="ECO:0007669"/>
    <property type="project" value="InterPro"/>
</dbReference>
<comment type="caution">
    <text evidence="5">The sequence shown here is derived from an EMBL/GenBank/DDBJ whole genome shotgun (WGS) entry which is preliminary data.</text>
</comment>